<reference evidence="1 2" key="1">
    <citation type="submission" date="2017-08" db="EMBL/GenBank/DDBJ databases">
        <title>Capnocytophaga canis 17-158 assembly.</title>
        <authorList>
            <person name="Gulvik C.A."/>
        </authorList>
    </citation>
    <scope>NUCLEOTIDE SEQUENCE [LARGE SCALE GENOMIC DNA]</scope>
    <source>
        <strain evidence="1 2">17-158</strain>
    </source>
</reference>
<dbReference type="EMBL" id="NSDI01000023">
    <property type="protein sequence ID" value="RIY35154.1"/>
    <property type="molecule type" value="Genomic_DNA"/>
</dbReference>
<dbReference type="AlphaFoldDB" id="A0A3A1YG04"/>
<dbReference type="Proteomes" id="UP000265497">
    <property type="component" value="Unassembled WGS sequence"/>
</dbReference>
<proteinExistence type="predicted"/>
<protein>
    <submittedName>
        <fullName evidence="1">Uncharacterized protein</fullName>
    </submittedName>
</protein>
<sequence>MFIILVLVFFSCSDYNPNKPTTFCKITNKRIYVVNNVPNDTLLLKKEIEKFIFQSQYLDSLKRIKRENGRKNIWFLFYRGDKYLTCDFREGEPYKIVPWHITLDTIQDLKNHTQIAEFEWAQRVDSVWYYYYWLRSSDEYDILENTKKLKINDIDSLFRAKQKEYGIR</sequence>
<gene>
    <name evidence="1" type="ORF">CKY20_11255</name>
</gene>
<accession>A0A3A1YG04</accession>
<evidence type="ECO:0000313" key="1">
    <source>
        <dbReference type="EMBL" id="RIY35154.1"/>
    </source>
</evidence>
<comment type="caution">
    <text evidence="1">The sequence shown here is derived from an EMBL/GenBank/DDBJ whole genome shotgun (WGS) entry which is preliminary data.</text>
</comment>
<evidence type="ECO:0000313" key="2">
    <source>
        <dbReference type="Proteomes" id="UP000265497"/>
    </source>
</evidence>
<organism evidence="1 2">
    <name type="scientific">Capnocytophaga canis</name>
    <dbReference type="NCBI Taxonomy" id="1848903"/>
    <lineage>
        <taxon>Bacteria</taxon>
        <taxon>Pseudomonadati</taxon>
        <taxon>Bacteroidota</taxon>
        <taxon>Flavobacteriia</taxon>
        <taxon>Flavobacteriales</taxon>
        <taxon>Flavobacteriaceae</taxon>
        <taxon>Capnocytophaga</taxon>
    </lineage>
</organism>
<name>A0A3A1YG04_9FLAO</name>